<evidence type="ECO:0000313" key="1">
    <source>
        <dbReference type="EMBL" id="GBO00393.1"/>
    </source>
</evidence>
<dbReference type="EMBL" id="BGPR01028931">
    <property type="protein sequence ID" value="GBO00393.1"/>
    <property type="molecule type" value="Genomic_DNA"/>
</dbReference>
<protein>
    <submittedName>
        <fullName evidence="1">Uncharacterized protein</fullName>
    </submittedName>
</protein>
<organism evidence="1 3">
    <name type="scientific">Araneus ventricosus</name>
    <name type="common">Orbweaver spider</name>
    <name type="synonym">Epeira ventricosa</name>
    <dbReference type="NCBI Taxonomy" id="182803"/>
    <lineage>
        <taxon>Eukaryota</taxon>
        <taxon>Metazoa</taxon>
        <taxon>Ecdysozoa</taxon>
        <taxon>Arthropoda</taxon>
        <taxon>Chelicerata</taxon>
        <taxon>Arachnida</taxon>
        <taxon>Araneae</taxon>
        <taxon>Araneomorphae</taxon>
        <taxon>Entelegynae</taxon>
        <taxon>Araneoidea</taxon>
        <taxon>Araneidae</taxon>
        <taxon>Araneus</taxon>
    </lineage>
</organism>
<sequence length="147" mass="16718">MAAAIFIRVVSRYGKVTMSGMDETTYSATWWKTVELALLSLRRYEVSLQRNDLKRLRHGSGPLSSGRKCQKAIFWSTWRHGAGLLETQFRSETDLRVSETVSATRIKPSSNISSCQTHFHPPIGRQLNENRINDFSEIFSILSIISP</sequence>
<evidence type="ECO:0000313" key="2">
    <source>
        <dbReference type="EMBL" id="GBO00413.1"/>
    </source>
</evidence>
<dbReference type="Proteomes" id="UP000499080">
    <property type="component" value="Unassembled WGS sequence"/>
</dbReference>
<keyword evidence="3" id="KW-1185">Reference proteome</keyword>
<reference evidence="1 3" key="1">
    <citation type="journal article" date="2019" name="Sci. Rep.">
        <title>Orb-weaving spider Araneus ventricosus genome elucidates the spidroin gene catalogue.</title>
        <authorList>
            <person name="Kono N."/>
            <person name="Nakamura H."/>
            <person name="Ohtoshi R."/>
            <person name="Moran D.A.P."/>
            <person name="Shinohara A."/>
            <person name="Yoshida Y."/>
            <person name="Fujiwara M."/>
            <person name="Mori M."/>
            <person name="Tomita M."/>
            <person name="Arakawa K."/>
        </authorList>
    </citation>
    <scope>NUCLEOTIDE SEQUENCE [LARGE SCALE GENOMIC DNA]</scope>
</reference>
<evidence type="ECO:0000313" key="3">
    <source>
        <dbReference type="Proteomes" id="UP000499080"/>
    </source>
</evidence>
<dbReference type="AlphaFoldDB" id="A0A4Y2TID4"/>
<comment type="caution">
    <text evidence="1">The sequence shown here is derived from an EMBL/GenBank/DDBJ whole genome shotgun (WGS) entry which is preliminary data.</text>
</comment>
<gene>
    <name evidence="2" type="ORF">AVEN_15717_1</name>
    <name evidence="1" type="ORF">AVEN_179382_1</name>
</gene>
<dbReference type="EMBL" id="BGPR01028938">
    <property type="protein sequence ID" value="GBO00413.1"/>
    <property type="molecule type" value="Genomic_DNA"/>
</dbReference>
<name>A0A4Y2TID4_ARAVE</name>
<accession>A0A4Y2TID4</accession>
<proteinExistence type="predicted"/>